<gene>
    <name evidence="2" type="ORF">EA797_13670</name>
</gene>
<evidence type="ECO:0000313" key="3">
    <source>
        <dbReference type="Proteomes" id="UP000269774"/>
    </source>
</evidence>
<comment type="caution">
    <text evidence="2">The sequence shown here is derived from an EMBL/GenBank/DDBJ whole genome shotgun (WGS) entry which is preliminary data.</text>
</comment>
<dbReference type="AlphaFoldDB" id="A0A3M2HQ94"/>
<dbReference type="Gene3D" id="2.60.120.10">
    <property type="entry name" value="Jelly Rolls"/>
    <property type="match status" value="1"/>
</dbReference>
<protein>
    <submittedName>
        <fullName evidence="2">Cupin domain-containing protein</fullName>
    </submittedName>
</protein>
<organism evidence="2 3">
    <name type="scientific">Stutzerimonas zhaodongensis</name>
    <dbReference type="NCBI Taxonomy" id="1176257"/>
    <lineage>
        <taxon>Bacteria</taxon>
        <taxon>Pseudomonadati</taxon>
        <taxon>Pseudomonadota</taxon>
        <taxon>Gammaproteobacteria</taxon>
        <taxon>Pseudomonadales</taxon>
        <taxon>Pseudomonadaceae</taxon>
        <taxon>Stutzerimonas</taxon>
    </lineage>
</organism>
<feature type="domain" description="Cupin type-2" evidence="1">
    <location>
        <begin position="39"/>
        <end position="100"/>
    </location>
</feature>
<dbReference type="OrthoDB" id="8265259at2"/>
<evidence type="ECO:0000313" key="2">
    <source>
        <dbReference type="EMBL" id="RMH90525.1"/>
    </source>
</evidence>
<dbReference type="InterPro" id="IPR013096">
    <property type="entry name" value="Cupin_2"/>
</dbReference>
<evidence type="ECO:0000259" key="1">
    <source>
        <dbReference type="Pfam" id="PF07883"/>
    </source>
</evidence>
<sequence>MALHHARSGEVVNVLTHSELPAVQSQAIVSTPDLEVMRLCMPEGKQVPPHAVAGAITLLCLQGEVEVQAHGAWHTLQVNDHLYLDRHVEHALRALSDAVVLVNIQRRIETRADANQTSTN</sequence>
<dbReference type="SUPFAM" id="SSF51182">
    <property type="entry name" value="RmlC-like cupins"/>
    <property type="match status" value="1"/>
</dbReference>
<dbReference type="EMBL" id="RFFM01000002">
    <property type="protein sequence ID" value="RMH90525.1"/>
    <property type="molecule type" value="Genomic_DNA"/>
</dbReference>
<name>A0A3M2HQ94_9GAMM</name>
<accession>A0A3M2HQ94</accession>
<keyword evidence="3" id="KW-1185">Reference proteome</keyword>
<dbReference type="Pfam" id="PF07883">
    <property type="entry name" value="Cupin_2"/>
    <property type="match status" value="1"/>
</dbReference>
<proteinExistence type="predicted"/>
<dbReference type="InterPro" id="IPR014710">
    <property type="entry name" value="RmlC-like_jellyroll"/>
</dbReference>
<dbReference type="Proteomes" id="UP000269774">
    <property type="component" value="Unassembled WGS sequence"/>
</dbReference>
<dbReference type="InterPro" id="IPR011051">
    <property type="entry name" value="RmlC_Cupin_sf"/>
</dbReference>
<reference evidence="2 3" key="1">
    <citation type="submission" date="2018-10" db="EMBL/GenBank/DDBJ databases">
        <title>Pseudomonas zhaodongensis NEAU-ST5-21(T) genome.</title>
        <authorList>
            <person name="Peng J."/>
            <person name="Liu Z.-P."/>
        </authorList>
    </citation>
    <scope>NUCLEOTIDE SEQUENCE [LARGE SCALE GENOMIC DNA]</scope>
    <source>
        <strain evidence="2 3">NEAU-ST5-21</strain>
    </source>
</reference>